<evidence type="ECO:0000256" key="2">
    <source>
        <dbReference type="ARBA" id="ARBA00022475"/>
    </source>
</evidence>
<organism evidence="7 8">
    <name type="scientific">Thermococcus sibiricus (strain DSM 12597 / MM 739)</name>
    <dbReference type="NCBI Taxonomy" id="604354"/>
    <lineage>
        <taxon>Archaea</taxon>
        <taxon>Methanobacteriati</taxon>
        <taxon>Methanobacteriota</taxon>
        <taxon>Thermococci</taxon>
        <taxon>Thermococcales</taxon>
        <taxon>Thermococcaceae</taxon>
        <taxon>Thermococcus</taxon>
    </lineage>
</organism>
<dbReference type="Pfam" id="PF01899">
    <property type="entry name" value="MNHE"/>
    <property type="match status" value="1"/>
</dbReference>
<feature type="transmembrane region" description="Helical" evidence="6">
    <location>
        <begin position="31"/>
        <end position="51"/>
    </location>
</feature>
<dbReference type="eggNOG" id="arCOG03099">
    <property type="taxonomic scope" value="Archaea"/>
</dbReference>
<dbReference type="InterPro" id="IPR002758">
    <property type="entry name" value="Cation_antiport_E"/>
</dbReference>
<gene>
    <name evidence="7" type="ordered locus">TSIB_1309</name>
</gene>
<comment type="subcellular location">
    <subcellularLocation>
        <location evidence="1">Cell membrane</location>
        <topology evidence="1">Multi-pass membrane protein</topology>
    </subcellularLocation>
</comment>
<keyword evidence="3 6" id="KW-0812">Transmembrane</keyword>
<dbReference type="NCBIfam" id="NF006245">
    <property type="entry name" value="PRK08383.1"/>
    <property type="match status" value="1"/>
</dbReference>
<dbReference type="STRING" id="604354.TSIB_1309"/>
<evidence type="ECO:0000256" key="1">
    <source>
        <dbReference type="ARBA" id="ARBA00004651"/>
    </source>
</evidence>
<keyword evidence="8" id="KW-1185">Reference proteome</keyword>
<name>C6A418_THESM</name>
<evidence type="ECO:0000256" key="6">
    <source>
        <dbReference type="SAM" id="Phobius"/>
    </source>
</evidence>
<dbReference type="PANTHER" id="PTHR34584">
    <property type="entry name" value="NA(+)/H(+) ANTIPORTER SUBUNIT E1"/>
    <property type="match status" value="1"/>
</dbReference>
<dbReference type="Proteomes" id="UP000009079">
    <property type="component" value="Chromosome"/>
</dbReference>
<sequence length="169" mass="18869">MGKMSFIIAFIWSFVLWLVLTAGTKGMLWSAEELIAGSIFASIVAFSTRNIIGEKTTRFLNPVRWLGFVVYAMGPLFWGMVKANLDVAYRVITGKIKPGIVKVPVDLENDAQYTILSNSITLTPGTLTIDACPEEKALYVHWIHVTEEEPKTSEIIAGSFEKWARRLGK</sequence>
<dbReference type="AlphaFoldDB" id="C6A418"/>
<dbReference type="HOGENOM" id="CLU_086615_2_2_2"/>
<accession>C6A418</accession>
<dbReference type="GO" id="GO:0005886">
    <property type="term" value="C:plasma membrane"/>
    <property type="evidence" value="ECO:0007669"/>
    <property type="project" value="UniProtKB-SubCell"/>
</dbReference>
<proteinExistence type="predicted"/>
<dbReference type="GO" id="GO:0008324">
    <property type="term" value="F:monoatomic cation transmembrane transporter activity"/>
    <property type="evidence" value="ECO:0007669"/>
    <property type="project" value="InterPro"/>
</dbReference>
<evidence type="ECO:0000256" key="5">
    <source>
        <dbReference type="ARBA" id="ARBA00023136"/>
    </source>
</evidence>
<evidence type="ECO:0000313" key="8">
    <source>
        <dbReference type="Proteomes" id="UP000009079"/>
    </source>
</evidence>
<dbReference type="EMBL" id="CP001463">
    <property type="protein sequence ID" value="ACS90363.1"/>
    <property type="molecule type" value="Genomic_DNA"/>
</dbReference>
<feature type="transmembrane region" description="Helical" evidence="6">
    <location>
        <begin position="63"/>
        <end position="81"/>
    </location>
</feature>
<protein>
    <submittedName>
        <fullName evidence="7">Membrane-bound hydrogenase MBH 1, subunit Mbh1A (Na+/H+ transporter subunit)</fullName>
    </submittedName>
</protein>
<keyword evidence="5 6" id="KW-0472">Membrane</keyword>
<dbReference type="PIRSF" id="PIRSF019239">
    <property type="entry name" value="MrpE"/>
    <property type="match status" value="1"/>
</dbReference>
<evidence type="ECO:0000256" key="3">
    <source>
        <dbReference type="ARBA" id="ARBA00022692"/>
    </source>
</evidence>
<evidence type="ECO:0000313" key="7">
    <source>
        <dbReference type="EMBL" id="ACS90363.1"/>
    </source>
</evidence>
<evidence type="ECO:0000256" key="4">
    <source>
        <dbReference type="ARBA" id="ARBA00022989"/>
    </source>
</evidence>
<keyword evidence="2" id="KW-1003">Cell membrane</keyword>
<reference evidence="7 8" key="1">
    <citation type="journal article" date="2009" name="Appl. Environ. Microbiol.">
        <title>Metabolic versatility and indigenous origin of the archaeon Thermococcus sibiricus, isolated from a siberian oil reservoir, as revealed by genome analysis.</title>
        <authorList>
            <person name="Mardanov A.V."/>
            <person name="Ravin N.V."/>
            <person name="Svetlitchnyi V.A."/>
            <person name="Beletsky A.V."/>
            <person name="Miroshnichenko M.L."/>
            <person name="Bonch-Osmolovskaya E.A."/>
            <person name="Skryabin K.G."/>
        </authorList>
    </citation>
    <scope>NUCLEOTIDE SEQUENCE [LARGE SCALE GENOMIC DNA]</scope>
    <source>
        <strain evidence="8">DSM 12597 / MM 739</strain>
    </source>
</reference>
<keyword evidence="4 6" id="KW-1133">Transmembrane helix</keyword>
<dbReference type="KEGG" id="tsi:TSIB_1309"/>
<dbReference type="PANTHER" id="PTHR34584:SF1">
    <property type="entry name" value="NA(+)_H(+) ANTIPORTER SUBUNIT E1"/>
    <property type="match status" value="1"/>
</dbReference>